<dbReference type="Proteomes" id="UP001454036">
    <property type="component" value="Unassembled WGS sequence"/>
</dbReference>
<organism evidence="1 2">
    <name type="scientific">Lithospermum erythrorhizon</name>
    <name type="common">Purple gromwell</name>
    <name type="synonym">Lithospermum officinale var. erythrorhizon</name>
    <dbReference type="NCBI Taxonomy" id="34254"/>
    <lineage>
        <taxon>Eukaryota</taxon>
        <taxon>Viridiplantae</taxon>
        <taxon>Streptophyta</taxon>
        <taxon>Embryophyta</taxon>
        <taxon>Tracheophyta</taxon>
        <taxon>Spermatophyta</taxon>
        <taxon>Magnoliopsida</taxon>
        <taxon>eudicotyledons</taxon>
        <taxon>Gunneridae</taxon>
        <taxon>Pentapetalae</taxon>
        <taxon>asterids</taxon>
        <taxon>lamiids</taxon>
        <taxon>Boraginales</taxon>
        <taxon>Boraginaceae</taxon>
        <taxon>Boraginoideae</taxon>
        <taxon>Lithospermeae</taxon>
        <taxon>Lithospermum</taxon>
    </lineage>
</organism>
<comment type="caution">
    <text evidence="1">The sequence shown here is derived from an EMBL/GenBank/DDBJ whole genome shotgun (WGS) entry which is preliminary data.</text>
</comment>
<evidence type="ECO:0000313" key="1">
    <source>
        <dbReference type="EMBL" id="GAA0186487.1"/>
    </source>
</evidence>
<name>A0AAV3RZ41_LITER</name>
<dbReference type="EMBL" id="BAABME010013748">
    <property type="protein sequence ID" value="GAA0186487.1"/>
    <property type="molecule type" value="Genomic_DNA"/>
</dbReference>
<dbReference type="AlphaFoldDB" id="A0AAV3RZ41"/>
<gene>
    <name evidence="1" type="ORF">LIER_33775</name>
</gene>
<proteinExistence type="predicted"/>
<accession>A0AAV3RZ41</accession>
<protein>
    <submittedName>
        <fullName evidence="1">Uncharacterized protein</fullName>
    </submittedName>
</protein>
<keyword evidence="2" id="KW-1185">Reference proteome</keyword>
<sequence>MFLMMHEQQHVRRRRLFSSKLKSSKPLSIFRTGRRGRRRLKPWRKCRNMIFSIRAEKKVKAVEEALPGLVERAICEYQRSEDQFRDG</sequence>
<evidence type="ECO:0000313" key="2">
    <source>
        <dbReference type="Proteomes" id="UP001454036"/>
    </source>
</evidence>
<reference evidence="1 2" key="1">
    <citation type="submission" date="2024-01" db="EMBL/GenBank/DDBJ databases">
        <title>The complete chloroplast genome sequence of Lithospermum erythrorhizon: insights into the phylogenetic relationship among Boraginaceae species and the maternal lineages of purple gromwells.</title>
        <authorList>
            <person name="Okada T."/>
            <person name="Watanabe K."/>
        </authorList>
    </citation>
    <scope>NUCLEOTIDE SEQUENCE [LARGE SCALE GENOMIC DNA]</scope>
</reference>